<accession>A0A511WN99</accession>
<gene>
    <name evidence="1" type="ORF">HFA01_08810</name>
</gene>
<dbReference type="AlphaFoldDB" id="A0A511WN99"/>
<name>A0A511WN99_9BACI</name>
<dbReference type="Proteomes" id="UP000321886">
    <property type="component" value="Unassembled WGS sequence"/>
</dbReference>
<keyword evidence="2" id="KW-1185">Reference proteome</keyword>
<reference evidence="1 2" key="1">
    <citation type="submission" date="2019-07" db="EMBL/GenBank/DDBJ databases">
        <title>Whole genome shotgun sequence of Halobacillus faecis NBRC 103569.</title>
        <authorList>
            <person name="Hosoyama A."/>
            <person name="Uohara A."/>
            <person name="Ohji S."/>
            <person name="Ichikawa N."/>
        </authorList>
    </citation>
    <scope>NUCLEOTIDE SEQUENCE [LARGE SCALE GENOMIC DNA]</scope>
    <source>
        <strain evidence="1 2">NBRC 103569</strain>
    </source>
</reference>
<comment type="caution">
    <text evidence="1">The sequence shown here is derived from an EMBL/GenBank/DDBJ whole genome shotgun (WGS) entry which is preliminary data.</text>
</comment>
<sequence>MLRTFVKYFMAYKSSPTKNNSIKYSFKDNLETERSTNLCVSLSLEYMTTSIGSGVHTYINEGFSLKKQTASY</sequence>
<evidence type="ECO:0000313" key="1">
    <source>
        <dbReference type="EMBL" id="GEN52619.1"/>
    </source>
</evidence>
<proteinExistence type="predicted"/>
<organism evidence="1 2">
    <name type="scientific">Halobacillus faecis</name>
    <dbReference type="NCBI Taxonomy" id="360184"/>
    <lineage>
        <taxon>Bacteria</taxon>
        <taxon>Bacillati</taxon>
        <taxon>Bacillota</taxon>
        <taxon>Bacilli</taxon>
        <taxon>Bacillales</taxon>
        <taxon>Bacillaceae</taxon>
        <taxon>Halobacillus</taxon>
    </lineage>
</organism>
<evidence type="ECO:0000313" key="2">
    <source>
        <dbReference type="Proteomes" id="UP000321886"/>
    </source>
</evidence>
<dbReference type="EMBL" id="BJYD01000006">
    <property type="protein sequence ID" value="GEN52619.1"/>
    <property type="molecule type" value="Genomic_DNA"/>
</dbReference>
<protein>
    <submittedName>
        <fullName evidence="1">Uncharacterized protein</fullName>
    </submittedName>
</protein>